<proteinExistence type="predicted"/>
<protein>
    <submittedName>
        <fullName evidence="1">ISRm10-1 transposase</fullName>
    </submittedName>
</protein>
<dbReference type="SUPFAM" id="SSF46689">
    <property type="entry name" value="Homeodomain-like"/>
    <property type="match status" value="1"/>
</dbReference>
<keyword evidence="1" id="KW-0614">Plasmid</keyword>
<accession>I2E292</accession>
<organism evidence="1">
    <name type="scientific">Rhizobium meliloti</name>
    <name type="common">Ensifer meliloti</name>
    <name type="synonym">Sinorhizobium meliloti</name>
    <dbReference type="NCBI Taxonomy" id="382"/>
    <lineage>
        <taxon>Bacteria</taxon>
        <taxon>Pseudomonadati</taxon>
        <taxon>Pseudomonadota</taxon>
        <taxon>Alphaproteobacteria</taxon>
        <taxon>Hyphomicrobiales</taxon>
        <taxon>Rhizobiaceae</taxon>
        <taxon>Sinorhizobium/Ensifer group</taxon>
        <taxon>Sinorhizobium</taxon>
    </lineage>
</organism>
<reference evidence="1" key="1">
    <citation type="journal article" date="2012" name="Mol. Plant Microbe Interact.">
        <title>Rhizobial plasmids that cause impaired symbiotic nitrogen fixation and enhanced host invasion.</title>
        <authorList>
            <person name="Crook M.B."/>
            <person name="Lindsay D.P."/>
            <person name="Biggs M.B."/>
            <person name="Bentley J.S."/>
            <person name="Price J.C."/>
            <person name="Clement S.C."/>
            <person name="Clement M.J."/>
            <person name="Long S.R."/>
            <person name="Griffitts J.S."/>
        </authorList>
    </citation>
    <scope>NUCLEOTIDE SEQUENCE</scope>
    <source>
        <strain evidence="1">C017</strain>
        <plasmid evidence="1">pHRC017</plasmid>
    </source>
</reference>
<evidence type="ECO:0000313" key="1">
    <source>
        <dbReference type="EMBL" id="AFJ91610.1"/>
    </source>
</evidence>
<dbReference type="AlphaFoldDB" id="I2E292"/>
<dbReference type="EMBL" id="JQ665880">
    <property type="protein sequence ID" value="AFJ91610.1"/>
    <property type="molecule type" value="Genomic_DNA"/>
</dbReference>
<gene>
    <name evidence="1" type="ORF">pHRC017_0600</name>
</gene>
<name>I2E292_RHIML</name>
<dbReference type="InterPro" id="IPR009057">
    <property type="entry name" value="Homeodomain-like_sf"/>
</dbReference>
<geneLocation type="plasmid" evidence="1">
    <name>pHRC017</name>
</geneLocation>
<sequence>MFARSAAGRFGIGISTAITWIESARQGQVSAAKQGRPGGSRLDDHAAFIIGMIEASKDITLHEMVLRLEEDRSVSIGRSTLDV</sequence>